<dbReference type="EMBL" id="VKDI01000009">
    <property type="protein sequence ID" value="TRX49438.1"/>
    <property type="molecule type" value="Genomic_DNA"/>
</dbReference>
<evidence type="ECO:0000256" key="2">
    <source>
        <dbReference type="SAM" id="Phobius"/>
    </source>
</evidence>
<gene>
    <name evidence="3" type="ORF">FNY88_05360</name>
</gene>
<proteinExistence type="predicted"/>
<evidence type="ECO:0000313" key="4">
    <source>
        <dbReference type="Proteomes" id="UP000316859"/>
    </source>
</evidence>
<dbReference type="Proteomes" id="UP000316859">
    <property type="component" value="Unassembled WGS sequence"/>
</dbReference>
<keyword evidence="2" id="KW-1133">Transmembrane helix</keyword>
<keyword evidence="4" id="KW-1185">Reference proteome</keyword>
<evidence type="ECO:0000313" key="3">
    <source>
        <dbReference type="EMBL" id="TRX49438.1"/>
    </source>
</evidence>
<protein>
    <submittedName>
        <fullName evidence="3">Uncharacterized protein</fullName>
    </submittedName>
</protein>
<keyword evidence="2" id="KW-0472">Membrane</keyword>
<dbReference type="RefSeq" id="WP_144014597.1">
    <property type="nucleotide sequence ID" value="NZ_VKDI01000009.1"/>
</dbReference>
<organism evidence="3 4">
    <name type="scientific">Corynebacterium guaraldiae</name>
    <dbReference type="NCBI Taxonomy" id="3051103"/>
    <lineage>
        <taxon>Bacteria</taxon>
        <taxon>Bacillati</taxon>
        <taxon>Actinomycetota</taxon>
        <taxon>Actinomycetes</taxon>
        <taxon>Mycobacteriales</taxon>
        <taxon>Corynebacteriaceae</taxon>
        <taxon>Corynebacterium</taxon>
    </lineage>
</organism>
<accession>A0ABY3CUN4</accession>
<evidence type="ECO:0000256" key="1">
    <source>
        <dbReference type="SAM" id="MobiDB-lite"/>
    </source>
</evidence>
<keyword evidence="2" id="KW-0812">Transmembrane</keyword>
<reference evidence="3 4" key="1">
    <citation type="submission" date="2019-07" db="EMBL/GenBank/DDBJ databases">
        <title>Draft genome of C. aurimucosum strain 2299.</title>
        <authorList>
            <person name="Pacheco L.G.C."/>
            <person name="Aguiar E.R.G.R."/>
            <person name="Santos C.S."/>
            <person name="Rocha D.J.P.G."/>
            <person name="Sant'Anna L.O."/>
            <person name="Mattos-Guaraldi A.L."/>
            <person name="Santos L.S."/>
        </authorList>
    </citation>
    <scope>NUCLEOTIDE SEQUENCE [LARGE SCALE GENOMIC DNA]</scope>
    <source>
        <strain evidence="3 4">2299</strain>
    </source>
</reference>
<comment type="caution">
    <text evidence="3">The sequence shown here is derived from an EMBL/GenBank/DDBJ whole genome shotgun (WGS) entry which is preliminary data.</text>
</comment>
<name>A0ABY3CUN4_9CORY</name>
<feature type="transmembrane region" description="Helical" evidence="2">
    <location>
        <begin position="21"/>
        <end position="40"/>
    </location>
</feature>
<feature type="region of interest" description="Disordered" evidence="1">
    <location>
        <begin position="107"/>
        <end position="128"/>
    </location>
</feature>
<sequence>MNIDSKLKSVFLSSLRSRPRVVLVSFFMVVIAITALAGGFKPRENAAVPVYDLRDNPTIEGEGVKLSFEGVTMRERIIEPKKYAAIRVTITNKLDRTVSARDAVERQLDPSTSNDPKEMWGCPQIVDT</sequence>